<reference evidence="2" key="1">
    <citation type="journal article" date="2019" name="Int. J. Syst. Evol. Microbiol.">
        <title>The Global Catalogue of Microorganisms (GCM) 10K type strain sequencing project: providing services to taxonomists for standard genome sequencing and annotation.</title>
        <authorList>
            <consortium name="The Broad Institute Genomics Platform"/>
            <consortium name="The Broad Institute Genome Sequencing Center for Infectious Disease"/>
            <person name="Wu L."/>
            <person name="Ma J."/>
        </authorList>
    </citation>
    <scope>NUCLEOTIDE SEQUENCE [LARGE SCALE GENOMIC DNA]</scope>
    <source>
        <strain evidence="2">NBRC 110107</strain>
    </source>
</reference>
<keyword evidence="2" id="KW-1185">Reference proteome</keyword>
<gene>
    <name evidence="1" type="ORF">GCM10007859_04350</name>
</gene>
<sequence>MHVVLPSPAMRRLSNPEARLGKHVGQASYYHRCVEGRLAPDLMACLREAELHAGCDTWNVVKVRRDRPQRVSLLTYEDFSSAFPILLESLTVDLGSGSVSARSYRERANPPILHRKELLVGRDHPDFELYLGLTRALETLGLLDDAAGIGTRGPWQTRLALAGVRVEDHDLVQLDAADGPTIHRHRAAIHRDGLSAPVQALLTHGLIKSGVTVFDYGCGRGSDIRGLRDLDVQASGWDPYFEPNAELKPADIVNLGFVLNVIERPQERLEALRHAFALAGRCLAIAVIQPNAARWLTGRPYGDGVLTRLGTFQRFFTAEEVKTLVEQVLEREAFAVSPGVFFVFKDAEAEQAFLLRRQDRRRPTVWSTALREDRLNARKEALGGELDRIVDLVLELGRWPFADEVDDDVRVRIKAAGVGYPTVLRLAQSQVDDTAMVLAAEARREDLSVYFALNLFNRRIAYRTLPIRLQRDVKALFGGHAAGLEAGRRLLFSLADIGCLKDAAKASVASGDAVMVDTALWVSAENVRRLPAILRCFIGCAERYFGGLEQAELFKVHLDTGKLTALAFSDFSTSPLPRLKTRVKIDLRRQRIDVFDHEEEDQRMVGKGRFLGRDHRTFANQLAFDAALASSGLVGSQFRARSGEIEAALSQAGLVQDGWRIIPAKDLQEIA</sequence>
<dbReference type="EMBL" id="BSOY01000005">
    <property type="protein sequence ID" value="GLS00429.1"/>
    <property type="molecule type" value="Genomic_DNA"/>
</dbReference>
<name>A0ABQ6BL11_9CAUL</name>
<evidence type="ECO:0000313" key="2">
    <source>
        <dbReference type="Proteomes" id="UP001156921"/>
    </source>
</evidence>
<dbReference type="InterPro" id="IPR024019">
    <property type="entry name" value="CHP04096"/>
</dbReference>
<evidence type="ECO:0000313" key="1">
    <source>
        <dbReference type="EMBL" id="GLS00429.1"/>
    </source>
</evidence>
<evidence type="ECO:0008006" key="3">
    <source>
        <dbReference type="Google" id="ProtNLM"/>
    </source>
</evidence>
<organism evidence="1 2">
    <name type="scientific">Brevundimonas denitrificans</name>
    <dbReference type="NCBI Taxonomy" id="1443434"/>
    <lineage>
        <taxon>Bacteria</taxon>
        <taxon>Pseudomonadati</taxon>
        <taxon>Pseudomonadota</taxon>
        <taxon>Alphaproteobacteria</taxon>
        <taxon>Caulobacterales</taxon>
        <taxon>Caulobacteraceae</taxon>
        <taxon>Brevundimonas</taxon>
    </lineage>
</organism>
<protein>
    <recommendedName>
        <fullName evidence="3">DNA phosphorothioation-associated methyltransferase</fullName>
    </recommendedName>
</protein>
<dbReference type="NCBIfam" id="TIGR04096">
    <property type="entry name" value="dnd_rel_methyl"/>
    <property type="match status" value="1"/>
</dbReference>
<dbReference type="Proteomes" id="UP001156921">
    <property type="component" value="Unassembled WGS sequence"/>
</dbReference>
<accession>A0ABQ6BL11</accession>
<comment type="caution">
    <text evidence="1">The sequence shown here is derived from an EMBL/GenBank/DDBJ whole genome shotgun (WGS) entry which is preliminary data.</text>
</comment>
<proteinExistence type="predicted"/>